<organism evidence="2 3">
    <name type="scientific">Thauera sinica</name>
    <dbReference type="NCBI Taxonomy" id="2665146"/>
    <lineage>
        <taxon>Bacteria</taxon>
        <taxon>Pseudomonadati</taxon>
        <taxon>Pseudomonadota</taxon>
        <taxon>Betaproteobacteria</taxon>
        <taxon>Rhodocyclales</taxon>
        <taxon>Zoogloeaceae</taxon>
        <taxon>Thauera</taxon>
    </lineage>
</organism>
<reference evidence="3" key="1">
    <citation type="journal article" date="2019" name="Int. J. Syst. Evol. Microbiol.">
        <title>The Global Catalogue of Microorganisms (GCM) 10K type strain sequencing project: providing services to taxonomists for standard genome sequencing and annotation.</title>
        <authorList>
            <consortium name="The Broad Institute Genomics Platform"/>
            <consortium name="The Broad Institute Genome Sequencing Center for Infectious Disease"/>
            <person name="Wu L."/>
            <person name="Ma J."/>
        </authorList>
    </citation>
    <scope>NUCLEOTIDE SEQUENCE [LARGE SCALE GENOMIC DNA]</scope>
    <source>
        <strain evidence="3">SHR3</strain>
    </source>
</reference>
<dbReference type="Pfam" id="PF04965">
    <property type="entry name" value="GPW_gp25"/>
    <property type="match status" value="1"/>
</dbReference>
<accession>A0ABW1AL70</accession>
<evidence type="ECO:0000259" key="1">
    <source>
        <dbReference type="Pfam" id="PF04965"/>
    </source>
</evidence>
<dbReference type="InterPro" id="IPR007048">
    <property type="entry name" value="IraD/Gp25-like"/>
</dbReference>
<comment type="caution">
    <text evidence="2">The sequence shown here is derived from an EMBL/GenBank/DDBJ whole genome shotgun (WGS) entry which is preliminary data.</text>
</comment>
<protein>
    <submittedName>
        <fullName evidence="2">GPW/gp25 family protein</fullName>
    </submittedName>
</protein>
<keyword evidence="3" id="KW-1185">Reference proteome</keyword>
<evidence type="ECO:0000313" key="2">
    <source>
        <dbReference type="EMBL" id="MFC5767819.1"/>
    </source>
</evidence>
<dbReference type="SUPFAM" id="SSF160719">
    <property type="entry name" value="gpW/gp25-like"/>
    <property type="match status" value="1"/>
</dbReference>
<dbReference type="EMBL" id="JBHSOG010000002">
    <property type="protein sequence ID" value="MFC5767819.1"/>
    <property type="molecule type" value="Genomic_DNA"/>
</dbReference>
<feature type="domain" description="IraD/Gp25-like" evidence="1">
    <location>
        <begin position="29"/>
        <end position="118"/>
    </location>
</feature>
<dbReference type="Proteomes" id="UP001595974">
    <property type="component" value="Unassembled WGS sequence"/>
</dbReference>
<evidence type="ECO:0000313" key="3">
    <source>
        <dbReference type="Proteomes" id="UP001595974"/>
    </source>
</evidence>
<name>A0ABW1AL70_9RHOO</name>
<proteinExistence type="predicted"/>
<dbReference type="RefSeq" id="WP_096447097.1">
    <property type="nucleotide sequence ID" value="NZ_JBHSOG010000002.1"/>
</dbReference>
<dbReference type="Gene3D" id="3.10.450.40">
    <property type="match status" value="1"/>
</dbReference>
<sequence>MSADGLPRPLIGWPLFAVPDADGRLGWPELETSVRQSIRIILSTRPGEQLMRPEFGAGLDRLLHEPNNLGTRRQIRDWVMESLERWERRIVLDRVEVLEVPGEPADLRVEIAYRLARTGMPAALAVTVRLEEG</sequence>
<gene>
    <name evidence="2" type="ORF">ACFPTN_00375</name>
</gene>